<comment type="caution">
    <text evidence="2">The sequence shown here is derived from an EMBL/GenBank/DDBJ whole genome shotgun (WGS) entry which is preliminary data.</text>
</comment>
<reference evidence="2 3" key="1">
    <citation type="submission" date="2019-03" db="EMBL/GenBank/DDBJ databases">
        <title>Genomic Encyclopedia of Type Strains, Phase IV (KMG-IV): sequencing the most valuable type-strain genomes for metagenomic binning, comparative biology and taxonomic classification.</title>
        <authorList>
            <person name="Goeker M."/>
        </authorList>
    </citation>
    <scope>NUCLEOTIDE SEQUENCE [LARGE SCALE GENOMIC DNA]</scope>
    <source>
        <strain evidence="2 3">DSM 104836</strain>
    </source>
</reference>
<sequence length="113" mass="12494">MFNPVTSNGEWPVSLNSSSIPVQPDSETVSLLRSFLCPILDQARDWKNLRATLVKRGYGLAFREGHMVIVEADTDRVICTGQHIGTPLRSLVQRLGRPSVVVHRNGLSGELID</sequence>
<keyword evidence="3" id="KW-1185">Reference proteome</keyword>
<evidence type="ECO:0000256" key="1">
    <source>
        <dbReference type="SAM" id="MobiDB-lite"/>
    </source>
</evidence>
<name>A0A4R3JH90_9RHOB</name>
<dbReference type="Proteomes" id="UP000295696">
    <property type="component" value="Unassembled WGS sequence"/>
</dbReference>
<evidence type="ECO:0000313" key="2">
    <source>
        <dbReference type="EMBL" id="TCS65327.1"/>
    </source>
</evidence>
<dbReference type="EMBL" id="SLZU01000004">
    <property type="protein sequence ID" value="TCS65327.1"/>
    <property type="molecule type" value="Genomic_DNA"/>
</dbReference>
<protein>
    <submittedName>
        <fullName evidence="2">Uncharacterized protein</fullName>
    </submittedName>
</protein>
<accession>A0A4R3JH90</accession>
<dbReference type="AlphaFoldDB" id="A0A4R3JH90"/>
<organism evidence="2 3">
    <name type="scientific">Primorskyibacter sedentarius</name>
    <dbReference type="NCBI Taxonomy" id="745311"/>
    <lineage>
        <taxon>Bacteria</taxon>
        <taxon>Pseudomonadati</taxon>
        <taxon>Pseudomonadota</taxon>
        <taxon>Alphaproteobacteria</taxon>
        <taxon>Rhodobacterales</taxon>
        <taxon>Roseobacteraceae</taxon>
        <taxon>Primorskyibacter</taxon>
    </lineage>
</organism>
<evidence type="ECO:0000313" key="3">
    <source>
        <dbReference type="Proteomes" id="UP000295696"/>
    </source>
</evidence>
<gene>
    <name evidence="2" type="ORF">EDD52_104113</name>
</gene>
<feature type="region of interest" description="Disordered" evidence="1">
    <location>
        <begin position="1"/>
        <end position="20"/>
    </location>
</feature>
<proteinExistence type="predicted"/>